<dbReference type="PANTHER" id="PTHR21562">
    <property type="entry name" value="NOTUM-RELATED"/>
    <property type="match status" value="1"/>
</dbReference>
<keyword evidence="6" id="KW-0964">Secreted</keyword>
<dbReference type="EMBL" id="GEDG01034524">
    <property type="protein sequence ID" value="JAP09692.1"/>
    <property type="molecule type" value="Transcribed_RNA"/>
</dbReference>
<proteinExistence type="inferred from homology"/>
<accession>A0A0V0GNL5</accession>
<reference evidence="7" key="1">
    <citation type="submission" date="2015-12" db="EMBL/GenBank/DDBJ databases">
        <title>Gene expression during late stages of embryo sac development: a critical building block for successful pollen-pistil interactions.</title>
        <authorList>
            <person name="Liu Y."/>
            <person name="Joly V."/>
            <person name="Sabar M."/>
            <person name="Matton D.P."/>
        </authorList>
    </citation>
    <scope>NUCLEOTIDE SEQUENCE</scope>
</reference>
<comment type="function">
    <text evidence="1 6">Hydrolyzes acetyl esters in homogalacturonan regions of pectin. In type I primary cell wall, galacturonic acid residues of pectin can be acetylated at the O-2 and O-3 positions. Decreasing the degree of acetylation of pectin gels in vitro alters their physical properties.</text>
</comment>
<dbReference type="GO" id="GO:0016787">
    <property type="term" value="F:hydrolase activity"/>
    <property type="evidence" value="ECO:0007669"/>
    <property type="project" value="UniProtKB-KW"/>
</dbReference>
<evidence type="ECO:0000256" key="3">
    <source>
        <dbReference type="ARBA" id="ARBA00005784"/>
    </source>
</evidence>
<keyword evidence="6" id="KW-0378">Hydrolase</keyword>
<dbReference type="AlphaFoldDB" id="A0A0V0GNL5"/>
<protein>
    <recommendedName>
        <fullName evidence="6">Pectin acetylesterase</fullName>
        <ecNumber evidence="6">3.1.1.-</ecNumber>
    </recommendedName>
</protein>
<comment type="similarity">
    <text evidence="3 6">Belongs to the pectinacetylesterase family.</text>
</comment>
<evidence type="ECO:0000256" key="5">
    <source>
        <dbReference type="ARBA" id="ARBA00023316"/>
    </source>
</evidence>
<keyword evidence="4 6" id="KW-0134">Cell wall</keyword>
<keyword evidence="5 6" id="KW-0961">Cell wall biogenesis/degradation</keyword>
<dbReference type="Pfam" id="PF03283">
    <property type="entry name" value="PAE"/>
    <property type="match status" value="1"/>
</dbReference>
<evidence type="ECO:0000256" key="4">
    <source>
        <dbReference type="ARBA" id="ARBA00022512"/>
    </source>
</evidence>
<comment type="subcellular location">
    <subcellularLocation>
        <location evidence="2 6">Secreted</location>
        <location evidence="2 6">Cell wall</location>
    </subcellularLocation>
</comment>
<organism evidence="7">
    <name type="scientific">Solanum chacoense</name>
    <name type="common">Chaco potato</name>
    <dbReference type="NCBI Taxonomy" id="4108"/>
    <lineage>
        <taxon>Eukaryota</taxon>
        <taxon>Viridiplantae</taxon>
        <taxon>Streptophyta</taxon>
        <taxon>Embryophyta</taxon>
        <taxon>Tracheophyta</taxon>
        <taxon>Spermatophyta</taxon>
        <taxon>Magnoliopsida</taxon>
        <taxon>eudicotyledons</taxon>
        <taxon>Gunneridae</taxon>
        <taxon>Pentapetalae</taxon>
        <taxon>asterids</taxon>
        <taxon>lamiids</taxon>
        <taxon>Solanales</taxon>
        <taxon>Solanaceae</taxon>
        <taxon>Solanoideae</taxon>
        <taxon>Solaneae</taxon>
        <taxon>Solanum</taxon>
    </lineage>
</organism>
<dbReference type="InterPro" id="IPR004963">
    <property type="entry name" value="PAE/NOTUM"/>
</dbReference>
<name>A0A0V0GNL5_SOLCH</name>
<evidence type="ECO:0000313" key="7">
    <source>
        <dbReference type="EMBL" id="JAP09692.1"/>
    </source>
</evidence>
<evidence type="ECO:0000256" key="1">
    <source>
        <dbReference type="ARBA" id="ARBA00003534"/>
    </source>
</evidence>
<sequence>MLAALRDFYQNSTRDGMYINSCFTHCQSETQETWFAVGSPRIDNKTIAETVGDWYFSRNISKEIDCAYPCDTTCHHMI</sequence>
<dbReference type="PANTHER" id="PTHR21562:SF69">
    <property type="entry name" value="PECTIN ACETYLESTERASE 9"/>
    <property type="match status" value="1"/>
</dbReference>
<evidence type="ECO:0000256" key="2">
    <source>
        <dbReference type="ARBA" id="ARBA00004191"/>
    </source>
</evidence>
<dbReference type="EC" id="3.1.1.-" evidence="6"/>
<evidence type="ECO:0000256" key="6">
    <source>
        <dbReference type="RuleBase" id="RU363114"/>
    </source>
</evidence>
<dbReference type="GO" id="GO:0071555">
    <property type="term" value="P:cell wall organization"/>
    <property type="evidence" value="ECO:0007669"/>
    <property type="project" value="UniProtKB-KW"/>
</dbReference>